<organism evidence="3 4">
    <name type="scientific">Sulfuriferula plumbiphila</name>
    <dbReference type="NCBI Taxonomy" id="171865"/>
    <lineage>
        <taxon>Bacteria</taxon>
        <taxon>Pseudomonadati</taxon>
        <taxon>Pseudomonadota</taxon>
        <taxon>Betaproteobacteria</taxon>
        <taxon>Nitrosomonadales</taxon>
        <taxon>Sulfuricellaceae</taxon>
        <taxon>Sulfuriferula</taxon>
    </lineage>
</organism>
<dbReference type="GO" id="GO:0016853">
    <property type="term" value="F:isomerase activity"/>
    <property type="evidence" value="ECO:0007669"/>
    <property type="project" value="TreeGrafter"/>
</dbReference>
<evidence type="ECO:0000256" key="2">
    <source>
        <dbReference type="PIRSR" id="PIRSR016184-1"/>
    </source>
</evidence>
<name>A0A512L4M6_9PROT</name>
<dbReference type="PANTHER" id="PTHR13774:SF32">
    <property type="entry name" value="ANTISENSE-ENHANCING SEQUENCE 1"/>
    <property type="match status" value="1"/>
</dbReference>
<dbReference type="SUPFAM" id="SSF54506">
    <property type="entry name" value="Diaminopimelate epimerase-like"/>
    <property type="match status" value="1"/>
</dbReference>
<proteinExistence type="inferred from homology"/>
<dbReference type="NCBIfam" id="TIGR00654">
    <property type="entry name" value="PhzF_family"/>
    <property type="match status" value="1"/>
</dbReference>
<dbReference type="GO" id="GO:0005737">
    <property type="term" value="C:cytoplasm"/>
    <property type="evidence" value="ECO:0007669"/>
    <property type="project" value="TreeGrafter"/>
</dbReference>
<dbReference type="Proteomes" id="UP000321337">
    <property type="component" value="Unassembled WGS sequence"/>
</dbReference>
<protein>
    <submittedName>
        <fullName evidence="3">Phenazine biosynthesis protein</fullName>
    </submittedName>
</protein>
<gene>
    <name evidence="3" type="ORF">TPL01_05640</name>
</gene>
<evidence type="ECO:0000256" key="1">
    <source>
        <dbReference type="ARBA" id="ARBA00008270"/>
    </source>
</evidence>
<comment type="caution">
    <text evidence="3">The sequence shown here is derived from an EMBL/GenBank/DDBJ whole genome shotgun (WGS) entry which is preliminary data.</text>
</comment>
<comment type="similarity">
    <text evidence="1">Belongs to the PhzF family.</text>
</comment>
<feature type="active site" evidence="2">
    <location>
        <position position="58"/>
    </location>
</feature>
<dbReference type="Gene3D" id="3.10.310.10">
    <property type="entry name" value="Diaminopimelate Epimerase, Chain A, domain 1"/>
    <property type="match status" value="2"/>
</dbReference>
<sequence length="306" mass="33320">MHSLDGHGTCETMTHRFYIVDVFAERSYSGNQLAVVVGAEALSDETMQQLAAETNYSETTFVTPEPEDDGGYRVRIFTPAREIAFAGHPILGTAWVLRHHIASEASGPVRLNLAVGQVPVSFEVSSEGGEVAWFLAPPVSLGMTCDREPIAAALGVSPEDIEASFPVQQISAGTSAMIVPLRSLDALRRSKLDLDAFATLGAEGFPPLVYLFCRQTHHPQNNLCARFFFEAHGVREDPATGNGAAFLGAYLLEHRFFPGPLLSVRIEQGYEIRRPSLVMLRARMVDGSREVSVGGYVIPTVRGELM</sequence>
<dbReference type="InterPro" id="IPR003719">
    <property type="entry name" value="Phenazine_PhzF-like"/>
</dbReference>
<evidence type="ECO:0000313" key="3">
    <source>
        <dbReference type="EMBL" id="GEP29426.1"/>
    </source>
</evidence>
<evidence type="ECO:0000313" key="4">
    <source>
        <dbReference type="Proteomes" id="UP000321337"/>
    </source>
</evidence>
<dbReference type="Pfam" id="PF02567">
    <property type="entry name" value="PhzC-PhzF"/>
    <property type="match status" value="1"/>
</dbReference>
<accession>A0A512L4M6</accession>
<reference evidence="3 4" key="1">
    <citation type="submission" date="2019-07" db="EMBL/GenBank/DDBJ databases">
        <title>Whole genome shotgun sequence of Thiobacillus plumbophilus NBRC 107929.</title>
        <authorList>
            <person name="Hosoyama A."/>
            <person name="Uohara A."/>
            <person name="Ohji S."/>
            <person name="Ichikawa N."/>
        </authorList>
    </citation>
    <scope>NUCLEOTIDE SEQUENCE [LARGE SCALE GENOMIC DNA]</scope>
    <source>
        <strain evidence="3 4">NBRC 107929</strain>
    </source>
</reference>
<dbReference type="EMBL" id="BKAD01000004">
    <property type="protein sequence ID" value="GEP29426.1"/>
    <property type="molecule type" value="Genomic_DNA"/>
</dbReference>
<dbReference type="PIRSF" id="PIRSF016184">
    <property type="entry name" value="PhzC_PhzF"/>
    <property type="match status" value="1"/>
</dbReference>
<dbReference type="PANTHER" id="PTHR13774">
    <property type="entry name" value="PHENAZINE BIOSYNTHESIS PROTEIN"/>
    <property type="match status" value="1"/>
</dbReference>
<dbReference type="AlphaFoldDB" id="A0A512L4M6"/>
<keyword evidence="4" id="KW-1185">Reference proteome</keyword>